<sequence>MRRAVLLYFLVILSENLAASNKPRRTVFFQDVNLKLFKESGFDSLSSLMIRDDFGQLVVGARAKVITLSLDDISKKTSEAKWSVSPADKALCIMKGKDTEECDNFIRTLHTMGDGKMLVCGTNAFNPSCDNMNFTNGKISLEGKIEVGRGKVPFEPYQHFASLMDGNTLYSAASSNFLGTELVFQRHGLNPLKTEMKRSWFNEPTMISISLVEVSKNSRDGEDDNLFLFFTENAVEERRDNIQVSRIARVCKSDLGGKRTLQKKWTSFMKARLDCPFGDVGSPCITDELRASGVMTSLNFTDQTLLFAKNHPLMEGSGHTNNRQASADFGWLQKAVKFDGEDGRVIEELQLFQTPQPVNFLQLSSKTGQLYSSGSNVVVQVNVRDCSRYTSCDDCLIARDPYCGWDQIRDQCSSVVGASLGSMIQSWSDGDIRMCPISELKNPAIVHLTIRVAQFLQCSPETNLPIIWRFSGNILLPSARHTVLDQGLIIRPSFSDSGLYTCETVEIVKSKVHRKIVVQYMVQVQDVNTVVRNLWKTVITLAVFAFASLLLFLSTTVIRHLKAKEQNHTDCGTV</sequence>
<comment type="subcellular location">
    <subcellularLocation>
        <location evidence="1">Membrane</location>
    </subcellularLocation>
</comment>
<keyword evidence="5" id="KW-0325">Glycoprotein</keyword>
<keyword evidence="8" id="KW-0732">Signal</keyword>
<organism evidence="10 11">
    <name type="scientific">Collichthys lucidus</name>
    <name type="common">Big head croaker</name>
    <name type="synonym">Sciaena lucida</name>
    <dbReference type="NCBI Taxonomy" id="240159"/>
    <lineage>
        <taxon>Eukaryota</taxon>
        <taxon>Metazoa</taxon>
        <taxon>Chordata</taxon>
        <taxon>Craniata</taxon>
        <taxon>Vertebrata</taxon>
        <taxon>Euteleostomi</taxon>
        <taxon>Actinopterygii</taxon>
        <taxon>Neopterygii</taxon>
        <taxon>Teleostei</taxon>
        <taxon>Neoteleostei</taxon>
        <taxon>Acanthomorphata</taxon>
        <taxon>Eupercaria</taxon>
        <taxon>Sciaenidae</taxon>
        <taxon>Collichthys</taxon>
    </lineage>
</organism>
<dbReference type="PROSITE" id="PS51004">
    <property type="entry name" value="SEMA"/>
    <property type="match status" value="1"/>
</dbReference>
<evidence type="ECO:0000256" key="4">
    <source>
        <dbReference type="ARBA" id="ARBA00023157"/>
    </source>
</evidence>
<evidence type="ECO:0000256" key="3">
    <source>
        <dbReference type="ARBA" id="ARBA00023136"/>
    </source>
</evidence>
<dbReference type="InterPro" id="IPR015943">
    <property type="entry name" value="WD40/YVTN_repeat-like_dom_sf"/>
</dbReference>
<dbReference type="SUPFAM" id="SSF103575">
    <property type="entry name" value="Plexin repeat"/>
    <property type="match status" value="1"/>
</dbReference>
<feature type="signal peptide" evidence="8">
    <location>
        <begin position="1"/>
        <end position="18"/>
    </location>
</feature>
<dbReference type="SUPFAM" id="SSF101912">
    <property type="entry name" value="Sema domain"/>
    <property type="match status" value="1"/>
</dbReference>
<dbReference type="Gene3D" id="2.130.10.10">
    <property type="entry name" value="YVTN repeat-like/Quinoprotein amine dehydrogenase"/>
    <property type="match status" value="2"/>
</dbReference>
<feature type="transmembrane region" description="Helical" evidence="7">
    <location>
        <begin position="534"/>
        <end position="558"/>
    </location>
</feature>
<dbReference type="GO" id="GO:0007411">
    <property type="term" value="P:axon guidance"/>
    <property type="evidence" value="ECO:0007669"/>
    <property type="project" value="TreeGrafter"/>
</dbReference>
<evidence type="ECO:0000256" key="7">
    <source>
        <dbReference type="SAM" id="Phobius"/>
    </source>
</evidence>
<dbReference type="SMART" id="SM00630">
    <property type="entry name" value="Sema"/>
    <property type="match status" value="1"/>
</dbReference>
<dbReference type="InterPro" id="IPR027231">
    <property type="entry name" value="Semaphorin"/>
</dbReference>
<dbReference type="SMART" id="SM00423">
    <property type="entry name" value="PSI"/>
    <property type="match status" value="1"/>
</dbReference>
<dbReference type="PANTHER" id="PTHR11036:SF135">
    <property type="entry name" value="SEMAPHORIN 4D ISOFORM X1-RELATED"/>
    <property type="match status" value="1"/>
</dbReference>
<dbReference type="InterPro" id="IPR036352">
    <property type="entry name" value="Semap_dom_sf"/>
</dbReference>
<evidence type="ECO:0000256" key="5">
    <source>
        <dbReference type="ARBA" id="ARBA00023180"/>
    </source>
</evidence>
<dbReference type="InterPro" id="IPR001627">
    <property type="entry name" value="Semap_dom"/>
</dbReference>
<dbReference type="InterPro" id="IPR016201">
    <property type="entry name" value="PSI"/>
</dbReference>
<protein>
    <submittedName>
        <fullName evidence="10">Semaphorin-4E Semaphorin-7</fullName>
    </submittedName>
</protein>
<evidence type="ECO:0000256" key="8">
    <source>
        <dbReference type="SAM" id="SignalP"/>
    </source>
</evidence>
<dbReference type="GO" id="GO:0005886">
    <property type="term" value="C:plasma membrane"/>
    <property type="evidence" value="ECO:0007669"/>
    <property type="project" value="TreeGrafter"/>
</dbReference>
<evidence type="ECO:0000256" key="1">
    <source>
        <dbReference type="ARBA" id="ARBA00004370"/>
    </source>
</evidence>
<accession>A0A4U5VF47</accession>
<dbReference type="GO" id="GO:0030335">
    <property type="term" value="P:positive regulation of cell migration"/>
    <property type="evidence" value="ECO:0007669"/>
    <property type="project" value="TreeGrafter"/>
</dbReference>
<dbReference type="EMBL" id="CM014095">
    <property type="protein sequence ID" value="TKS86311.1"/>
    <property type="molecule type" value="Genomic_DNA"/>
</dbReference>
<keyword evidence="3 7" id="KW-0472">Membrane</keyword>
<dbReference type="STRING" id="240159.A0A4U5VF47"/>
<dbReference type="Proteomes" id="UP000298787">
    <property type="component" value="Chromosome 18"/>
</dbReference>
<evidence type="ECO:0000259" key="9">
    <source>
        <dbReference type="PROSITE" id="PS51004"/>
    </source>
</evidence>
<keyword evidence="4" id="KW-1015">Disulfide bond</keyword>
<dbReference type="Pfam" id="PF01437">
    <property type="entry name" value="PSI"/>
    <property type="match status" value="1"/>
</dbReference>
<dbReference type="Gene3D" id="3.30.1680.10">
    <property type="entry name" value="ligand-binding face of the semaphorins, domain 2"/>
    <property type="match status" value="1"/>
</dbReference>
<dbReference type="GO" id="GO:0045499">
    <property type="term" value="F:chemorepellent activity"/>
    <property type="evidence" value="ECO:0007669"/>
    <property type="project" value="TreeGrafter"/>
</dbReference>
<keyword evidence="7" id="KW-1133">Transmembrane helix</keyword>
<dbReference type="AlphaFoldDB" id="A0A4U5VF47"/>
<dbReference type="InterPro" id="IPR002165">
    <property type="entry name" value="Plexin_repeat"/>
</dbReference>
<keyword evidence="11" id="KW-1185">Reference proteome</keyword>
<evidence type="ECO:0000313" key="11">
    <source>
        <dbReference type="Proteomes" id="UP000298787"/>
    </source>
</evidence>
<reference evidence="10 11" key="1">
    <citation type="submission" date="2019-01" db="EMBL/GenBank/DDBJ databases">
        <title>Genome Assembly of Collichthys lucidus.</title>
        <authorList>
            <person name="Cai M."/>
            <person name="Xiao S."/>
        </authorList>
    </citation>
    <scope>NUCLEOTIDE SEQUENCE [LARGE SCALE GENOMIC DNA]</scope>
    <source>
        <strain evidence="10">JT15FE1705JMU</strain>
        <tissue evidence="10">Muscle</tissue>
    </source>
</reference>
<dbReference type="GO" id="GO:0005615">
    <property type="term" value="C:extracellular space"/>
    <property type="evidence" value="ECO:0007669"/>
    <property type="project" value="TreeGrafter"/>
</dbReference>
<dbReference type="GO" id="GO:0030215">
    <property type="term" value="F:semaphorin receptor binding"/>
    <property type="evidence" value="ECO:0007669"/>
    <property type="project" value="InterPro"/>
</dbReference>
<dbReference type="GO" id="GO:0001755">
    <property type="term" value="P:neural crest cell migration"/>
    <property type="evidence" value="ECO:0007669"/>
    <property type="project" value="TreeGrafter"/>
</dbReference>
<dbReference type="GO" id="GO:0000122">
    <property type="term" value="P:negative regulation of transcription by RNA polymerase II"/>
    <property type="evidence" value="ECO:0007669"/>
    <property type="project" value="TreeGrafter"/>
</dbReference>
<proteinExistence type="inferred from homology"/>
<feature type="chain" id="PRO_5020270669" evidence="8">
    <location>
        <begin position="19"/>
        <end position="574"/>
    </location>
</feature>
<dbReference type="SUPFAM" id="SSF48726">
    <property type="entry name" value="Immunoglobulin"/>
    <property type="match status" value="1"/>
</dbReference>
<evidence type="ECO:0000313" key="10">
    <source>
        <dbReference type="EMBL" id="TKS86311.1"/>
    </source>
</evidence>
<evidence type="ECO:0000256" key="2">
    <source>
        <dbReference type="ARBA" id="ARBA00009492"/>
    </source>
</evidence>
<dbReference type="GO" id="GO:0071526">
    <property type="term" value="P:semaphorin-plexin signaling pathway"/>
    <property type="evidence" value="ECO:0007669"/>
    <property type="project" value="TreeGrafter"/>
</dbReference>
<comment type="caution">
    <text evidence="6">Lacks conserved residue(s) required for the propagation of feature annotation.</text>
</comment>
<comment type="similarity">
    <text evidence="2">Belongs to the semaphorin family.</text>
</comment>
<gene>
    <name evidence="10" type="ORF">D9C73_020428</name>
</gene>
<dbReference type="PANTHER" id="PTHR11036">
    <property type="entry name" value="SEMAPHORIN"/>
    <property type="match status" value="1"/>
</dbReference>
<feature type="domain" description="Sema" evidence="9">
    <location>
        <begin position="24"/>
        <end position="308"/>
    </location>
</feature>
<dbReference type="InterPro" id="IPR036179">
    <property type="entry name" value="Ig-like_dom_sf"/>
</dbReference>
<name>A0A4U5VF47_COLLU</name>
<dbReference type="GO" id="GO:0043931">
    <property type="term" value="P:ossification involved in bone maturation"/>
    <property type="evidence" value="ECO:0007669"/>
    <property type="project" value="TreeGrafter"/>
</dbReference>
<evidence type="ECO:0000256" key="6">
    <source>
        <dbReference type="PROSITE-ProRule" id="PRU00352"/>
    </source>
</evidence>
<keyword evidence="7" id="KW-0812">Transmembrane</keyword>